<feature type="transmembrane region" description="Helical" evidence="20">
    <location>
        <begin position="1017"/>
        <end position="1037"/>
    </location>
</feature>
<evidence type="ECO:0000256" key="8">
    <source>
        <dbReference type="ARBA" id="ARBA00022692"/>
    </source>
</evidence>
<dbReference type="SUPFAM" id="SSF56112">
    <property type="entry name" value="Protein kinase-like (PK-like)"/>
    <property type="match status" value="1"/>
</dbReference>
<keyword evidence="5" id="KW-0597">Phosphoprotein</keyword>
<keyword evidence="15" id="KW-0675">Receptor</keyword>
<dbReference type="PANTHER" id="PTHR48006:SF60">
    <property type="entry name" value="PROTEIN KINASE DOMAIN-CONTAINING PROTEIN"/>
    <property type="match status" value="1"/>
</dbReference>
<dbReference type="EMBL" id="JAXQNO010000017">
    <property type="protein sequence ID" value="KAK4779000.1"/>
    <property type="molecule type" value="Genomic_DNA"/>
</dbReference>
<evidence type="ECO:0000256" key="5">
    <source>
        <dbReference type="ARBA" id="ARBA00022553"/>
    </source>
</evidence>
<evidence type="ECO:0000256" key="20">
    <source>
        <dbReference type="SAM" id="Phobius"/>
    </source>
</evidence>
<keyword evidence="13 20" id="KW-1133">Transmembrane helix</keyword>
<sequence>MRYRLPLPATAVSVLLVFWSVACRCDSQLLPADEVDALNVIATKLKNTHWPKLSRTSCSGSGGFNGFFVAYYIQSNVTCNCSYQSYSVCHVTSILLKGMNLTGIIPEEFGRLAYLEELDLTLNYLSGTIPINITQIPLVKLSLLGNRISGKIPKEIGDIATLEELVLEDNMLGGPLDPNLGKLSRLKRLVLSANNFTGEIPGSFGNLKNLNDFRIDGSSLLGKMPEFMGNWTKLTRIDMQGSGIEGPIPSLSLLKDLKQLRISDLGGPSSHFPNLNNLTNLQYLVLRNCSLTGPIPGYIGEVLAEKLNTLLVDPSQSHKFLTDNSLSGAVPNWVLDHNKYLDLSYNNFTSSSPSTCQQSNVNLVSSFSSSVDDSTAWCLKKDLPCSSKPQYTSLFINCGGHKKEVGGNEYLEDISQGGPSNFVPVEEKWAYSSTGYYLDKDKGLYTTNNPFSLNVTDSVLYQTARLSPISLKYYGLCMIPGSYKVRLHFAEIQYSNDETFSSNGRRYFDVSIQGQEVLTNFNIMEAAGGVGIGIYKDFNNVLVHGTTLEIHLYWSGKGTTAIPNRGFHGPLISAITVTPNFKVGDGLSTGAIVGIVISSVALIVLILLIVLWLVGVLCRRELEDPELRIADLQTGRFTLRQIKAATGNFDDENKIGEGGFGSVYKVKYFQSIVRNCSEKKKKAYVLQEEGNLLELVDPRLGSSYSKEEAMRMLSIALLCASPSPMLRPPMSSVVRMLEGKAAVHAPVVKRDTMGLDRRFRAFEVTPNSGQVHISTSSFSQESDQVMTTEGPWLDSSLSVKYQGRGWRRSSSFCRERGWRFIVEPRDFAVKKGFTALNIFRIGVHSHGEEPSRSYQGMALSTRQRRPRQDDPSSSSPSLTAEYSKTDKPKRSDSDGGENKPLGWFTPVIALGLLRYMSATSNIIHDCDEVFNYWEPLHYLLYKSGFQTWEYSSRFALRSYLYLNFHELVGRPASLFFSDEKVRVFYAVRFFLGFLSVIADTCLVIALSKKYGKRLASYTLAMLCLTSGCFFASTSFLPSSFSMYAISLSSGLFLLEKHAMAVAVAALGVILGWPFSILAFLPVTISALIRRFKNAFLSGAITSIIALAMSLLIDHYYYGRWTSSILNLLVYNVSGGGESHLYGVEGPLFYVRNGFNNFNFCFILALLFMVILPIAKRKYAPDLLIVVLPLYIWLCFMSLQPHKEERFLYPIYPLICVAASAVIESFPDFFRDKYNPNDGSLLVMMAKILRPIVLGLILCASHARTFSLVNGYGAPIEAYKILEHHDDVGTGSVLCIGSEWHRYPSSFFVPHFVSEVRWVDDGFRGLLPFPFNSTLGGTTAAPPYFNDKNRASDEQYLYDLDTCTFLVELQLNRPFETRGSDLSTWEVRAACHMPFRSSCLLLPSVITCITWVSDYCSTALSRQGALAGQVPVVFHPVPLAAEECFRLVQDPQTCPEMMSHPLLTYLSSISITRYGACSSVFFQSIKTKQSMSAETYNAVTLYTSKTWYLVIPVLYLI</sequence>
<feature type="chain" id="PRO_5042893488" description="non-specific serine/threonine protein kinase" evidence="21">
    <location>
        <begin position="28"/>
        <end position="1516"/>
    </location>
</feature>
<evidence type="ECO:0000256" key="6">
    <source>
        <dbReference type="ARBA" id="ARBA00022676"/>
    </source>
</evidence>
<dbReference type="PANTHER" id="PTHR48006">
    <property type="entry name" value="LEUCINE-RICH REPEAT-CONTAINING PROTEIN DDB_G0281931-RELATED"/>
    <property type="match status" value="1"/>
</dbReference>
<evidence type="ECO:0000256" key="18">
    <source>
        <dbReference type="ARBA" id="ARBA00048679"/>
    </source>
</evidence>
<name>A0AAN7QWV3_TRANT</name>
<dbReference type="PROSITE" id="PS51257">
    <property type="entry name" value="PROKAR_LIPOPROTEIN"/>
    <property type="match status" value="1"/>
</dbReference>
<reference evidence="23 24" key="1">
    <citation type="journal article" date="2023" name="Hortic Res">
        <title>Pangenome of water caltrop reveals structural variations and asymmetric subgenome divergence after allopolyploidization.</title>
        <authorList>
            <person name="Zhang X."/>
            <person name="Chen Y."/>
            <person name="Wang L."/>
            <person name="Yuan Y."/>
            <person name="Fang M."/>
            <person name="Shi L."/>
            <person name="Lu R."/>
            <person name="Comes H.P."/>
            <person name="Ma Y."/>
            <person name="Chen Y."/>
            <person name="Huang G."/>
            <person name="Zhou Y."/>
            <person name="Zheng Z."/>
            <person name="Qiu Y."/>
        </authorList>
    </citation>
    <scope>NUCLEOTIDE SEQUENCE [LARGE SCALE GENOMIC DNA]</scope>
    <source>
        <strain evidence="23">F231</strain>
    </source>
</reference>
<feature type="transmembrane region" description="Helical" evidence="20">
    <location>
        <begin position="983"/>
        <end position="1005"/>
    </location>
</feature>
<evidence type="ECO:0000256" key="19">
    <source>
        <dbReference type="SAM" id="MobiDB-lite"/>
    </source>
</evidence>
<comment type="catalytic activity">
    <reaction evidence="18">
        <text>L-seryl-[protein] + ATP = O-phospho-L-seryl-[protein] + ADP + H(+)</text>
        <dbReference type="Rhea" id="RHEA:17989"/>
        <dbReference type="Rhea" id="RHEA-COMP:9863"/>
        <dbReference type="Rhea" id="RHEA-COMP:11604"/>
        <dbReference type="ChEBI" id="CHEBI:15378"/>
        <dbReference type="ChEBI" id="CHEBI:29999"/>
        <dbReference type="ChEBI" id="CHEBI:30616"/>
        <dbReference type="ChEBI" id="CHEBI:83421"/>
        <dbReference type="ChEBI" id="CHEBI:456216"/>
        <dbReference type="EC" id="2.7.11.1"/>
    </reaction>
</comment>
<gene>
    <name evidence="23" type="ORF">SAY86_006528</name>
</gene>
<comment type="subcellular location">
    <subcellularLocation>
        <location evidence="1">Endoplasmic reticulum membrane</location>
        <topology evidence="1">Multi-pass membrane protein</topology>
    </subcellularLocation>
    <subcellularLocation>
        <location evidence="2">Membrane</location>
        <topology evidence="2">Single-pass type I membrane protein</topology>
    </subcellularLocation>
</comment>
<evidence type="ECO:0000313" key="23">
    <source>
        <dbReference type="EMBL" id="KAK4779000.1"/>
    </source>
</evidence>
<dbReference type="GO" id="GO:0005789">
    <property type="term" value="C:endoplasmic reticulum membrane"/>
    <property type="evidence" value="ECO:0007669"/>
    <property type="project" value="UniProtKB-SubCell"/>
</dbReference>
<feature type="transmembrane region" description="Helical" evidence="20">
    <location>
        <begin position="1094"/>
        <end position="1117"/>
    </location>
</feature>
<feature type="transmembrane region" description="Helical" evidence="20">
    <location>
        <begin position="1181"/>
        <end position="1200"/>
    </location>
</feature>
<keyword evidence="6" id="KW-0328">Glycosyltransferase</keyword>
<dbReference type="InterPro" id="IPR051824">
    <property type="entry name" value="LRR_Rcpt-Like_S/T_Kinase"/>
</dbReference>
<keyword evidence="16" id="KW-0325">Glycoprotein</keyword>
<dbReference type="Proteomes" id="UP001346149">
    <property type="component" value="Unassembled WGS sequence"/>
</dbReference>
<keyword evidence="24" id="KW-1185">Reference proteome</keyword>
<dbReference type="SUPFAM" id="SSF52058">
    <property type="entry name" value="L domain-like"/>
    <property type="match status" value="1"/>
</dbReference>
<dbReference type="InterPro" id="IPR032675">
    <property type="entry name" value="LRR_dom_sf"/>
</dbReference>
<evidence type="ECO:0000256" key="15">
    <source>
        <dbReference type="ARBA" id="ARBA00023170"/>
    </source>
</evidence>
<evidence type="ECO:0000256" key="12">
    <source>
        <dbReference type="ARBA" id="ARBA00022840"/>
    </source>
</evidence>
<keyword evidence="12" id="KW-0067">ATP-binding</keyword>
<feature type="transmembrane region" description="Helical" evidence="20">
    <location>
        <begin position="1057"/>
        <end position="1082"/>
    </location>
</feature>
<feature type="transmembrane region" description="Helical" evidence="20">
    <location>
        <begin position="1156"/>
        <end position="1174"/>
    </location>
</feature>
<protein>
    <recommendedName>
        <fullName evidence="3">non-specific serine/threonine protein kinase</fullName>
        <ecNumber evidence="3">2.7.11.1</ecNumber>
    </recommendedName>
</protein>
<dbReference type="FunFam" id="3.80.10.10:FF:000838">
    <property type="entry name" value="Probable LRR receptor-like serine/threonine-protein kinase At1g53440"/>
    <property type="match status" value="1"/>
</dbReference>
<evidence type="ECO:0000313" key="24">
    <source>
        <dbReference type="Proteomes" id="UP001346149"/>
    </source>
</evidence>
<feature type="region of interest" description="Disordered" evidence="19">
    <location>
        <begin position="846"/>
        <end position="898"/>
    </location>
</feature>
<evidence type="ECO:0000256" key="16">
    <source>
        <dbReference type="ARBA" id="ARBA00023180"/>
    </source>
</evidence>
<evidence type="ECO:0000256" key="10">
    <source>
        <dbReference type="ARBA" id="ARBA00022741"/>
    </source>
</evidence>
<dbReference type="GO" id="GO:0005524">
    <property type="term" value="F:ATP binding"/>
    <property type="evidence" value="ECO:0007669"/>
    <property type="project" value="UniProtKB-KW"/>
</dbReference>
<evidence type="ECO:0000256" key="17">
    <source>
        <dbReference type="ARBA" id="ARBA00047899"/>
    </source>
</evidence>
<dbReference type="InterPro" id="IPR021720">
    <property type="entry name" value="Malectin_dom"/>
</dbReference>
<keyword evidence="14 20" id="KW-0472">Membrane</keyword>
<evidence type="ECO:0000256" key="9">
    <source>
        <dbReference type="ARBA" id="ARBA00022729"/>
    </source>
</evidence>
<evidence type="ECO:0000256" key="1">
    <source>
        <dbReference type="ARBA" id="ARBA00004477"/>
    </source>
</evidence>
<keyword evidence="8 20" id="KW-0812">Transmembrane</keyword>
<feature type="domain" description="Malectin" evidence="22">
    <location>
        <begin position="393"/>
        <end position="575"/>
    </location>
</feature>
<keyword evidence="10" id="KW-0547">Nucleotide-binding</keyword>
<dbReference type="Pfam" id="PF03901">
    <property type="entry name" value="Glyco_transf_22"/>
    <property type="match status" value="1"/>
</dbReference>
<dbReference type="Pfam" id="PF00560">
    <property type="entry name" value="LRR_1"/>
    <property type="match status" value="3"/>
</dbReference>
<keyword evidence="7" id="KW-0808">Transferase</keyword>
<feature type="compositionally biased region" description="Polar residues" evidence="19">
    <location>
        <begin position="852"/>
        <end position="861"/>
    </location>
</feature>
<keyword evidence="9 21" id="KW-0732">Signal</keyword>
<evidence type="ECO:0000256" key="3">
    <source>
        <dbReference type="ARBA" id="ARBA00012513"/>
    </source>
</evidence>
<proteinExistence type="predicted"/>
<evidence type="ECO:0000256" key="2">
    <source>
        <dbReference type="ARBA" id="ARBA00004479"/>
    </source>
</evidence>
<feature type="signal peptide" evidence="21">
    <location>
        <begin position="1"/>
        <end position="27"/>
    </location>
</feature>
<evidence type="ECO:0000259" key="22">
    <source>
        <dbReference type="Pfam" id="PF11721"/>
    </source>
</evidence>
<dbReference type="InterPro" id="IPR005599">
    <property type="entry name" value="GPI_mannosylTrfase"/>
</dbReference>
<feature type="compositionally biased region" description="Basic and acidic residues" evidence="19">
    <location>
        <begin position="883"/>
        <end position="897"/>
    </location>
</feature>
<dbReference type="InterPro" id="IPR001611">
    <property type="entry name" value="Leu-rich_rpt"/>
</dbReference>
<organism evidence="23 24">
    <name type="scientific">Trapa natans</name>
    <name type="common">Water chestnut</name>
    <dbReference type="NCBI Taxonomy" id="22666"/>
    <lineage>
        <taxon>Eukaryota</taxon>
        <taxon>Viridiplantae</taxon>
        <taxon>Streptophyta</taxon>
        <taxon>Embryophyta</taxon>
        <taxon>Tracheophyta</taxon>
        <taxon>Spermatophyta</taxon>
        <taxon>Magnoliopsida</taxon>
        <taxon>eudicotyledons</taxon>
        <taxon>Gunneridae</taxon>
        <taxon>Pentapetalae</taxon>
        <taxon>rosids</taxon>
        <taxon>malvids</taxon>
        <taxon>Myrtales</taxon>
        <taxon>Lythraceae</taxon>
        <taxon>Trapa</taxon>
    </lineage>
</organism>
<dbReference type="EC" id="2.7.11.1" evidence="3"/>
<dbReference type="Pfam" id="PF11721">
    <property type="entry name" value="Malectin"/>
    <property type="match status" value="1"/>
</dbReference>
<dbReference type="Gene3D" id="3.80.10.10">
    <property type="entry name" value="Ribonuclease Inhibitor"/>
    <property type="match status" value="3"/>
</dbReference>
<comment type="catalytic activity">
    <reaction evidence="17">
        <text>L-threonyl-[protein] + ATP = O-phospho-L-threonyl-[protein] + ADP + H(+)</text>
        <dbReference type="Rhea" id="RHEA:46608"/>
        <dbReference type="Rhea" id="RHEA-COMP:11060"/>
        <dbReference type="Rhea" id="RHEA-COMP:11605"/>
        <dbReference type="ChEBI" id="CHEBI:15378"/>
        <dbReference type="ChEBI" id="CHEBI:30013"/>
        <dbReference type="ChEBI" id="CHEBI:30616"/>
        <dbReference type="ChEBI" id="CHEBI:61977"/>
        <dbReference type="ChEBI" id="CHEBI:456216"/>
        <dbReference type="EC" id="2.7.11.1"/>
    </reaction>
</comment>
<evidence type="ECO:0000256" key="7">
    <source>
        <dbReference type="ARBA" id="ARBA00022679"/>
    </source>
</evidence>
<dbReference type="Gene3D" id="2.60.120.430">
    <property type="entry name" value="Galactose-binding lectin"/>
    <property type="match status" value="1"/>
</dbReference>
<keyword evidence="11" id="KW-0256">Endoplasmic reticulum</keyword>
<evidence type="ECO:0000256" key="21">
    <source>
        <dbReference type="SAM" id="SignalP"/>
    </source>
</evidence>
<keyword evidence="4" id="KW-0418">Kinase</keyword>
<evidence type="ECO:0000256" key="11">
    <source>
        <dbReference type="ARBA" id="ARBA00022824"/>
    </source>
</evidence>
<keyword evidence="4" id="KW-0723">Serine/threonine-protein kinase</keyword>
<dbReference type="FunFam" id="2.60.120.430:FF:000004">
    <property type="entry name" value="Putative leucine-rich repeat receptor-like serine/threonine-protein kinase"/>
    <property type="match status" value="1"/>
</dbReference>
<dbReference type="InterPro" id="IPR011009">
    <property type="entry name" value="Kinase-like_dom_sf"/>
</dbReference>
<comment type="caution">
    <text evidence="23">The sequence shown here is derived from an EMBL/GenBank/DDBJ whole genome shotgun (WGS) entry which is preliminary data.</text>
</comment>
<evidence type="ECO:0000256" key="13">
    <source>
        <dbReference type="ARBA" id="ARBA00022989"/>
    </source>
</evidence>
<evidence type="ECO:0000256" key="4">
    <source>
        <dbReference type="ARBA" id="ARBA00022527"/>
    </source>
</evidence>
<accession>A0AAN7QWV3</accession>
<evidence type="ECO:0000256" key="14">
    <source>
        <dbReference type="ARBA" id="ARBA00023136"/>
    </source>
</evidence>
<dbReference type="GO" id="GO:0016757">
    <property type="term" value="F:glycosyltransferase activity"/>
    <property type="evidence" value="ECO:0007669"/>
    <property type="project" value="UniProtKB-KW"/>
</dbReference>
<feature type="transmembrane region" description="Helical" evidence="20">
    <location>
        <begin position="591"/>
        <end position="618"/>
    </location>
</feature>
<dbReference type="GO" id="GO:0004674">
    <property type="term" value="F:protein serine/threonine kinase activity"/>
    <property type="evidence" value="ECO:0007669"/>
    <property type="project" value="UniProtKB-KW"/>
</dbReference>
<dbReference type="Gene3D" id="3.30.200.20">
    <property type="entry name" value="Phosphorylase Kinase, domain 1"/>
    <property type="match status" value="1"/>
</dbReference>